<gene>
    <name evidence="4" type="ORF">AMTR_s00100p00125240</name>
</gene>
<dbReference type="SUPFAM" id="SSF49503">
    <property type="entry name" value="Cupredoxins"/>
    <property type="match status" value="1"/>
</dbReference>
<feature type="chain" id="PRO_5004807950" description="Phytocyanin domain-containing protein" evidence="2">
    <location>
        <begin position="34"/>
        <end position="120"/>
    </location>
</feature>
<keyword evidence="1" id="KW-0812">Transmembrane</keyword>
<dbReference type="EMBL" id="KI394904">
    <property type="protein sequence ID" value="ERN00446.1"/>
    <property type="molecule type" value="Genomic_DNA"/>
</dbReference>
<feature type="domain" description="Phytocyanin" evidence="3">
    <location>
        <begin position="39"/>
        <end position="120"/>
    </location>
</feature>
<keyword evidence="5" id="KW-1185">Reference proteome</keyword>
<evidence type="ECO:0000259" key="3">
    <source>
        <dbReference type="PROSITE" id="PS51485"/>
    </source>
</evidence>
<dbReference type="GO" id="GO:0009055">
    <property type="term" value="F:electron transfer activity"/>
    <property type="evidence" value="ECO:0007669"/>
    <property type="project" value="InterPro"/>
</dbReference>
<evidence type="ECO:0000313" key="4">
    <source>
        <dbReference type="EMBL" id="ERN00446.1"/>
    </source>
</evidence>
<keyword evidence="2" id="KW-0732">Signal</keyword>
<dbReference type="PROSITE" id="PS51485">
    <property type="entry name" value="PHYTOCYANIN"/>
    <property type="match status" value="1"/>
</dbReference>
<dbReference type="HOGENOM" id="CLU_2052806_0_0_1"/>
<evidence type="ECO:0000313" key="5">
    <source>
        <dbReference type="Proteomes" id="UP000017836"/>
    </source>
</evidence>
<dbReference type="Proteomes" id="UP000017836">
    <property type="component" value="Unassembled WGS sequence"/>
</dbReference>
<evidence type="ECO:0000256" key="2">
    <source>
        <dbReference type="SAM" id="SignalP"/>
    </source>
</evidence>
<dbReference type="InterPro" id="IPR003245">
    <property type="entry name" value="Phytocyanin_dom"/>
</dbReference>
<sequence length="120" mass="13507">MKKVRRIPKSSSSSSSSLSLLLWLSLFLLLERAVELDAAVYTVGDEDGWTTGHNYLLWSKKHNFSVGDTLGTLPQSLLYDSIQFNLDSVGRHSFISFLSFFFFVSFKFSVMSRGSTTHGK</sequence>
<dbReference type="Gramene" id="ERN00446">
    <property type="protein sequence ID" value="ERN00446"/>
    <property type="gene ID" value="AMTR_s00100p00125240"/>
</dbReference>
<proteinExistence type="predicted"/>
<dbReference type="Gene3D" id="2.60.40.420">
    <property type="entry name" value="Cupredoxins - blue copper proteins"/>
    <property type="match status" value="1"/>
</dbReference>
<keyword evidence="1" id="KW-1133">Transmembrane helix</keyword>
<dbReference type="GO" id="GO:0005886">
    <property type="term" value="C:plasma membrane"/>
    <property type="evidence" value="ECO:0000318"/>
    <property type="project" value="GO_Central"/>
</dbReference>
<dbReference type="AlphaFoldDB" id="W1NYR4"/>
<reference evidence="5" key="1">
    <citation type="journal article" date="2013" name="Science">
        <title>The Amborella genome and the evolution of flowering plants.</title>
        <authorList>
            <consortium name="Amborella Genome Project"/>
        </authorList>
    </citation>
    <scope>NUCLEOTIDE SEQUENCE [LARGE SCALE GENOMIC DNA]</scope>
</reference>
<name>W1NYR4_AMBTC</name>
<evidence type="ECO:0000256" key="1">
    <source>
        <dbReference type="SAM" id="Phobius"/>
    </source>
</evidence>
<protein>
    <recommendedName>
        <fullName evidence="3">Phytocyanin domain-containing protein</fullName>
    </recommendedName>
</protein>
<organism evidence="4 5">
    <name type="scientific">Amborella trichopoda</name>
    <dbReference type="NCBI Taxonomy" id="13333"/>
    <lineage>
        <taxon>Eukaryota</taxon>
        <taxon>Viridiplantae</taxon>
        <taxon>Streptophyta</taxon>
        <taxon>Embryophyta</taxon>
        <taxon>Tracheophyta</taxon>
        <taxon>Spermatophyta</taxon>
        <taxon>Magnoliopsida</taxon>
        <taxon>Amborellales</taxon>
        <taxon>Amborellaceae</taxon>
        <taxon>Amborella</taxon>
    </lineage>
</organism>
<keyword evidence="1" id="KW-0472">Membrane</keyword>
<feature type="transmembrane region" description="Helical" evidence="1">
    <location>
        <begin position="93"/>
        <end position="110"/>
    </location>
</feature>
<accession>W1NYR4</accession>
<dbReference type="InterPro" id="IPR008972">
    <property type="entry name" value="Cupredoxin"/>
</dbReference>
<feature type="signal peptide" evidence="2">
    <location>
        <begin position="1"/>
        <end position="33"/>
    </location>
</feature>